<dbReference type="Pfam" id="PF00571">
    <property type="entry name" value="CBS"/>
    <property type="match status" value="2"/>
</dbReference>
<reference evidence="4 5" key="1">
    <citation type="submission" date="2018-11" db="EMBL/GenBank/DDBJ databases">
        <title>Genomic analysis of Haloarcula hispanica CBA1121.</title>
        <authorList>
            <person name="Kim Y.B."/>
            <person name="Roh S.W."/>
        </authorList>
    </citation>
    <scope>NUCLEOTIDE SEQUENCE [LARGE SCALE GENOMIC DNA]</scope>
    <source>
        <strain evidence="4 5">CBA1121</strain>
    </source>
</reference>
<dbReference type="PANTHER" id="PTHR43437">
    <property type="entry name" value="HYDROXYACYL-THIOESTER DEHYDRATASE TYPE 2, MITOCHONDRIAL-RELATED"/>
    <property type="match status" value="1"/>
</dbReference>
<dbReference type="InterPro" id="IPR000644">
    <property type="entry name" value="CBS_dom"/>
</dbReference>
<dbReference type="InterPro" id="IPR002539">
    <property type="entry name" value="MaoC-like_dom"/>
</dbReference>
<dbReference type="SUPFAM" id="SSF54637">
    <property type="entry name" value="Thioesterase/thiol ester dehydrase-isomerase"/>
    <property type="match status" value="1"/>
</dbReference>
<evidence type="ECO:0000259" key="3">
    <source>
        <dbReference type="PROSITE" id="PS51371"/>
    </source>
</evidence>
<feature type="domain" description="CBS" evidence="3">
    <location>
        <begin position="11"/>
        <end position="67"/>
    </location>
</feature>
<evidence type="ECO:0000256" key="1">
    <source>
        <dbReference type="PROSITE-ProRule" id="PRU00703"/>
    </source>
</evidence>
<dbReference type="Gene3D" id="3.10.129.10">
    <property type="entry name" value="Hotdog Thioesterase"/>
    <property type="match status" value="1"/>
</dbReference>
<dbReference type="PANTHER" id="PTHR43437:SF3">
    <property type="entry name" value="HYDROXYACYL-THIOESTER DEHYDRATASE TYPE 2, MITOCHONDRIAL"/>
    <property type="match status" value="1"/>
</dbReference>
<accession>A0A5J5LDF6</accession>
<name>A0A5J5LDF6_HALHI</name>
<organism evidence="4 5">
    <name type="scientific">Haloarcula hispanica</name>
    <dbReference type="NCBI Taxonomy" id="51589"/>
    <lineage>
        <taxon>Archaea</taxon>
        <taxon>Methanobacteriati</taxon>
        <taxon>Methanobacteriota</taxon>
        <taxon>Stenosarchaea group</taxon>
        <taxon>Halobacteria</taxon>
        <taxon>Halobacteriales</taxon>
        <taxon>Haloarculaceae</taxon>
        <taxon>Haloarcula</taxon>
    </lineage>
</organism>
<dbReference type="SMART" id="SM00116">
    <property type="entry name" value="CBS"/>
    <property type="match status" value="2"/>
</dbReference>
<proteinExistence type="predicted"/>
<protein>
    <submittedName>
        <fullName evidence="4">CBS domain-containing protein</fullName>
    </submittedName>
</protein>
<dbReference type="Gene3D" id="3.10.580.10">
    <property type="entry name" value="CBS-domain"/>
    <property type="match status" value="1"/>
</dbReference>
<dbReference type="SUPFAM" id="SSF54631">
    <property type="entry name" value="CBS-domain pair"/>
    <property type="match status" value="1"/>
</dbReference>
<evidence type="ECO:0000256" key="2">
    <source>
        <dbReference type="SAM" id="MobiDB-lite"/>
    </source>
</evidence>
<dbReference type="InterPro" id="IPR029069">
    <property type="entry name" value="HotDog_dom_sf"/>
</dbReference>
<evidence type="ECO:0000313" key="5">
    <source>
        <dbReference type="Proteomes" id="UP000326244"/>
    </source>
</evidence>
<dbReference type="PROSITE" id="PS51371">
    <property type="entry name" value="CBS"/>
    <property type="match status" value="2"/>
</dbReference>
<comment type="caution">
    <text evidence="4">The sequence shown here is derived from an EMBL/GenBank/DDBJ whole genome shotgun (WGS) entry which is preliminary data.</text>
</comment>
<feature type="region of interest" description="Disordered" evidence="2">
    <location>
        <begin position="1"/>
        <end position="26"/>
    </location>
</feature>
<dbReference type="Pfam" id="PF01575">
    <property type="entry name" value="MaoC_dehydratas"/>
    <property type="match status" value="1"/>
</dbReference>
<dbReference type="InterPro" id="IPR046342">
    <property type="entry name" value="CBS_dom_sf"/>
</dbReference>
<dbReference type="CDD" id="cd03449">
    <property type="entry name" value="R_hydratase"/>
    <property type="match status" value="1"/>
</dbReference>
<dbReference type="Proteomes" id="UP000326244">
    <property type="component" value="Unassembled WGS sequence"/>
</dbReference>
<evidence type="ECO:0000313" key="4">
    <source>
        <dbReference type="EMBL" id="KAA9404788.1"/>
    </source>
</evidence>
<dbReference type="EMBL" id="RQWK01000002">
    <property type="protein sequence ID" value="KAA9404788.1"/>
    <property type="molecule type" value="Genomic_DNA"/>
</dbReference>
<dbReference type="InterPro" id="IPR050965">
    <property type="entry name" value="UPF0336/Enoyl-CoA_hydratase"/>
</dbReference>
<dbReference type="AlphaFoldDB" id="A0A5J5LDF6"/>
<keyword evidence="1" id="KW-0129">CBS domain</keyword>
<gene>
    <name evidence="4" type="ORF">EGO51_15665</name>
</gene>
<feature type="domain" description="CBS" evidence="3">
    <location>
        <begin position="75"/>
        <end position="130"/>
    </location>
</feature>
<dbReference type="RefSeq" id="WP_151103989.1">
    <property type="nucleotide sequence ID" value="NZ_RQWK01000002.1"/>
</dbReference>
<dbReference type="GO" id="GO:0019171">
    <property type="term" value="F:(3R)-hydroxyacyl-[acyl-carrier-protein] dehydratase activity"/>
    <property type="evidence" value="ECO:0007669"/>
    <property type="project" value="TreeGrafter"/>
</dbReference>
<feature type="compositionally biased region" description="Low complexity" evidence="2">
    <location>
        <begin position="16"/>
        <end position="26"/>
    </location>
</feature>
<dbReference type="GO" id="GO:0006633">
    <property type="term" value="P:fatty acid biosynthetic process"/>
    <property type="evidence" value="ECO:0007669"/>
    <property type="project" value="TreeGrafter"/>
</dbReference>
<sequence length="309" mass="33557">MAFPIRVNDVMSSPVETASPETTASTAAGRCHAGSIGSLVVVEDGEVLGIVTSDDFVRLLSEESSPEERSLSEFMSTHVVSVDASATLGAAVETMFEHDIARLVVFDGDELVGLVSTDDIVRHVPQILQRRVIEGHEQQTANYYRHQETAYEKNDWDVEGTGLDDHHVNVGDRVEFSKTISEQDVRTFAAASGDTNRLHLDEEYASQTRFGRRIVHGTLVGGLISAALARFPGVTIYISQDLSFLKPADIDVRLTAVCEVVEDLGRNKYQLTTDVLNEDGEPIIEGQAAVLIDETPETGQVTVEALASG</sequence>